<evidence type="ECO:0000313" key="1">
    <source>
        <dbReference type="Proteomes" id="UP000887576"/>
    </source>
</evidence>
<accession>A0AC34QK40</accession>
<proteinExistence type="predicted"/>
<sequence length="485" mass="55932">MSIEEFILLFRRRFMKKKKDKRRASSVDILSKKKIVVGNKKMSASTYNLENPFSFAPNSVQIDYRPDSDSYPESLVPEYQRPFKRNPSKKKNVLPEISFRSGFAQVNSKRTSSVLTQTDSPFETDVLAREQPMEEIIWQRRSYKVYELSPENNAKNFPVTTFPVEEDMSHIEREQLASPTVESGYESGRVSGLELSMPASHEASHFNSPLSSTTSASGKRNSILYESPKSMEALNDPKIYKVPVVLETSFDDNEINTHGILKPDLLRQSQRDHAKSELVIRPSYRSKSVDSAVRYLQKRVRETKYITAVFESAKGGLSEMLDDVLKEFTLWLGEKSSLLGIAVEMHWSVPESLRSRAVEIKLKDALHRELRNNNKRVLNLYEECREHLPSNFIESKIEENCFREKSVNAFQGIYRRYYPELFDLQDKRTVKSHSMYWTFENIHDVTRSLPTPNPGKFLFHGPPEILAERSILALNLATLRLDDSI</sequence>
<dbReference type="WBParaSite" id="JU765_v2.g17072.t1">
    <property type="protein sequence ID" value="JU765_v2.g17072.t1"/>
    <property type="gene ID" value="JU765_v2.g17072"/>
</dbReference>
<protein>
    <submittedName>
        <fullName evidence="2">Uncharacterized protein</fullName>
    </submittedName>
</protein>
<reference evidence="2" key="1">
    <citation type="submission" date="2022-11" db="UniProtKB">
        <authorList>
            <consortium name="WormBaseParasite"/>
        </authorList>
    </citation>
    <scope>IDENTIFICATION</scope>
</reference>
<dbReference type="Proteomes" id="UP000887576">
    <property type="component" value="Unplaced"/>
</dbReference>
<organism evidence="1 2">
    <name type="scientific">Panagrolaimus sp. JU765</name>
    <dbReference type="NCBI Taxonomy" id="591449"/>
    <lineage>
        <taxon>Eukaryota</taxon>
        <taxon>Metazoa</taxon>
        <taxon>Ecdysozoa</taxon>
        <taxon>Nematoda</taxon>
        <taxon>Chromadorea</taxon>
        <taxon>Rhabditida</taxon>
        <taxon>Tylenchina</taxon>
        <taxon>Panagrolaimomorpha</taxon>
        <taxon>Panagrolaimoidea</taxon>
        <taxon>Panagrolaimidae</taxon>
        <taxon>Panagrolaimus</taxon>
    </lineage>
</organism>
<name>A0AC34QK40_9BILA</name>
<evidence type="ECO:0000313" key="2">
    <source>
        <dbReference type="WBParaSite" id="JU765_v2.g17072.t1"/>
    </source>
</evidence>